<accession>A0A2S8IZC4</accession>
<dbReference type="InterPro" id="IPR005119">
    <property type="entry name" value="LysR_subst-bd"/>
</dbReference>
<dbReference type="Gene3D" id="1.10.10.10">
    <property type="entry name" value="Winged helix-like DNA-binding domain superfamily/Winged helix DNA-binding domain"/>
    <property type="match status" value="1"/>
</dbReference>
<feature type="domain" description="HTH lysR-type" evidence="6">
    <location>
        <begin position="1"/>
        <end position="58"/>
    </location>
</feature>
<dbReference type="EMBL" id="PUIO01000042">
    <property type="protein sequence ID" value="PQP20029.1"/>
    <property type="molecule type" value="Genomic_DNA"/>
</dbReference>
<dbReference type="Proteomes" id="UP000239290">
    <property type="component" value="Unassembled WGS sequence"/>
</dbReference>
<keyword evidence="5" id="KW-0804">Transcription</keyword>
<dbReference type="GO" id="GO:0003700">
    <property type="term" value="F:DNA-binding transcription factor activity"/>
    <property type="evidence" value="ECO:0007669"/>
    <property type="project" value="InterPro"/>
</dbReference>
<proteinExistence type="inferred from homology"/>
<keyword evidence="2" id="KW-0805">Transcription regulation</keyword>
<organism evidence="7 8">
    <name type="scientific">Rhodococcus opacus</name>
    <name type="common">Nocardia opaca</name>
    <dbReference type="NCBI Taxonomy" id="37919"/>
    <lineage>
        <taxon>Bacteria</taxon>
        <taxon>Bacillati</taxon>
        <taxon>Actinomycetota</taxon>
        <taxon>Actinomycetes</taxon>
        <taxon>Mycobacteriales</taxon>
        <taxon>Nocardiaceae</taxon>
        <taxon>Rhodococcus</taxon>
    </lineage>
</organism>
<dbReference type="Pfam" id="PF00126">
    <property type="entry name" value="HTH_1"/>
    <property type="match status" value="1"/>
</dbReference>
<name>A0A2S8IZC4_RHOOP</name>
<dbReference type="GO" id="GO:0032993">
    <property type="term" value="C:protein-DNA complex"/>
    <property type="evidence" value="ECO:0007669"/>
    <property type="project" value="TreeGrafter"/>
</dbReference>
<dbReference type="Gene3D" id="3.40.190.10">
    <property type="entry name" value="Periplasmic binding protein-like II"/>
    <property type="match status" value="2"/>
</dbReference>
<dbReference type="PROSITE" id="PS50931">
    <property type="entry name" value="HTH_LYSR"/>
    <property type="match status" value="1"/>
</dbReference>
<dbReference type="RefSeq" id="WP_105419759.1">
    <property type="nucleotide sequence ID" value="NZ_PUIO01000042.1"/>
</dbReference>
<dbReference type="SUPFAM" id="SSF53850">
    <property type="entry name" value="Periplasmic binding protein-like II"/>
    <property type="match status" value="1"/>
</dbReference>
<evidence type="ECO:0000256" key="4">
    <source>
        <dbReference type="ARBA" id="ARBA00023159"/>
    </source>
</evidence>
<keyword evidence="3" id="KW-0238">DNA-binding</keyword>
<evidence type="ECO:0000313" key="8">
    <source>
        <dbReference type="Proteomes" id="UP000239290"/>
    </source>
</evidence>
<evidence type="ECO:0000256" key="5">
    <source>
        <dbReference type="ARBA" id="ARBA00023163"/>
    </source>
</evidence>
<dbReference type="PANTHER" id="PTHR30346">
    <property type="entry name" value="TRANSCRIPTIONAL DUAL REGULATOR HCAR-RELATED"/>
    <property type="match status" value="1"/>
</dbReference>
<evidence type="ECO:0000256" key="1">
    <source>
        <dbReference type="ARBA" id="ARBA00009437"/>
    </source>
</evidence>
<keyword evidence="4" id="KW-0010">Activator</keyword>
<evidence type="ECO:0000259" key="6">
    <source>
        <dbReference type="PROSITE" id="PS50931"/>
    </source>
</evidence>
<dbReference type="InterPro" id="IPR036390">
    <property type="entry name" value="WH_DNA-bd_sf"/>
</dbReference>
<evidence type="ECO:0000256" key="2">
    <source>
        <dbReference type="ARBA" id="ARBA00023015"/>
    </source>
</evidence>
<protein>
    <recommendedName>
        <fullName evidence="6">HTH lysR-type domain-containing protein</fullName>
    </recommendedName>
</protein>
<dbReference type="InterPro" id="IPR000847">
    <property type="entry name" value="LysR_HTH_N"/>
</dbReference>
<gene>
    <name evidence="7" type="ORF">C5613_29240</name>
</gene>
<evidence type="ECO:0000313" key="7">
    <source>
        <dbReference type="EMBL" id="PQP20029.1"/>
    </source>
</evidence>
<dbReference type="PANTHER" id="PTHR30346:SF28">
    <property type="entry name" value="HTH-TYPE TRANSCRIPTIONAL REGULATOR CYNR"/>
    <property type="match status" value="1"/>
</dbReference>
<comment type="caution">
    <text evidence="7">The sequence shown here is derived from an EMBL/GenBank/DDBJ whole genome shotgun (WGS) entry which is preliminary data.</text>
</comment>
<sequence length="297" mass="33233">MQLVHFEVFLAVVRERSFAGAAKSLWVSPSRVTERMQQLERELGVTLVDRSTRDLTPTQAGRALIPRAEIIVQEFELVRALFPDEEEAPVRVGMRSLPEDFRERLQHEMEVAIGKERLTVLPLDPRTQLELLLSGRLDCGFTWDVPPAPLLSIPVLIETMAVVVPATARFAALDVIRPQDLAGLRMASTIDPQTMPVPGLRSYLDHLPHVDIVNAAVANATYLLVSGGKHCSFVGEASTDHHSLSSTTRRNVLIKSLAEPKPRLTSYLVWRPSAEEAPELSPLLAHLRRRFVRPEER</sequence>
<dbReference type="FunFam" id="1.10.10.10:FF:000001">
    <property type="entry name" value="LysR family transcriptional regulator"/>
    <property type="match status" value="1"/>
</dbReference>
<comment type="similarity">
    <text evidence="1">Belongs to the LysR transcriptional regulatory family.</text>
</comment>
<evidence type="ECO:0000256" key="3">
    <source>
        <dbReference type="ARBA" id="ARBA00023125"/>
    </source>
</evidence>
<dbReference type="GO" id="GO:0003677">
    <property type="term" value="F:DNA binding"/>
    <property type="evidence" value="ECO:0007669"/>
    <property type="project" value="UniProtKB-KW"/>
</dbReference>
<dbReference type="AlphaFoldDB" id="A0A2S8IZC4"/>
<dbReference type="Pfam" id="PF03466">
    <property type="entry name" value="LysR_substrate"/>
    <property type="match status" value="1"/>
</dbReference>
<dbReference type="InterPro" id="IPR036388">
    <property type="entry name" value="WH-like_DNA-bd_sf"/>
</dbReference>
<dbReference type="SUPFAM" id="SSF46785">
    <property type="entry name" value="Winged helix' DNA-binding domain"/>
    <property type="match status" value="1"/>
</dbReference>
<reference evidence="8" key="1">
    <citation type="submission" date="2018-02" db="EMBL/GenBank/DDBJ databases">
        <title>Draft genome sequencing of Rhodococcus opacus KU647198.</title>
        <authorList>
            <person name="Zheng B.-X."/>
        </authorList>
    </citation>
    <scope>NUCLEOTIDE SEQUENCE [LARGE SCALE GENOMIC DNA]</scope>
    <source>
        <strain evidence="8">04-OD7</strain>
    </source>
</reference>